<dbReference type="RefSeq" id="WP_110310735.1">
    <property type="nucleotide sequence ID" value="NZ_QICL01000012.1"/>
</dbReference>
<dbReference type="OrthoDB" id="1024052at2"/>
<dbReference type="EMBL" id="QICL01000012">
    <property type="protein sequence ID" value="PXV63763.1"/>
    <property type="molecule type" value="Genomic_DNA"/>
</dbReference>
<evidence type="ECO:0000313" key="2">
    <source>
        <dbReference type="EMBL" id="PXV63763.1"/>
    </source>
</evidence>
<organism evidence="2 3">
    <name type="scientific">Dysgonomonas alginatilytica</name>
    <dbReference type="NCBI Taxonomy" id="1605892"/>
    <lineage>
        <taxon>Bacteria</taxon>
        <taxon>Pseudomonadati</taxon>
        <taxon>Bacteroidota</taxon>
        <taxon>Bacteroidia</taxon>
        <taxon>Bacteroidales</taxon>
        <taxon>Dysgonomonadaceae</taxon>
        <taxon>Dysgonomonas</taxon>
    </lineage>
</organism>
<proteinExistence type="predicted"/>
<name>A0A2V3PQU9_9BACT</name>
<evidence type="ECO:0000256" key="1">
    <source>
        <dbReference type="SAM" id="Phobius"/>
    </source>
</evidence>
<keyword evidence="1" id="KW-1133">Transmembrane helix</keyword>
<keyword evidence="1" id="KW-0472">Membrane</keyword>
<comment type="caution">
    <text evidence="2">The sequence shown here is derived from an EMBL/GenBank/DDBJ whole genome shotgun (WGS) entry which is preliminary data.</text>
</comment>
<dbReference type="Proteomes" id="UP000247973">
    <property type="component" value="Unassembled WGS sequence"/>
</dbReference>
<gene>
    <name evidence="2" type="ORF">CLV62_11212</name>
</gene>
<protein>
    <submittedName>
        <fullName evidence="2">Uncharacterized protein</fullName>
    </submittedName>
</protein>
<feature type="transmembrane region" description="Helical" evidence="1">
    <location>
        <begin position="68"/>
        <end position="88"/>
    </location>
</feature>
<dbReference type="InterPro" id="IPR035177">
    <property type="entry name" value="TssN"/>
</dbReference>
<evidence type="ECO:0000313" key="3">
    <source>
        <dbReference type="Proteomes" id="UP000247973"/>
    </source>
</evidence>
<sequence>MEVAVLQFVSLYLLLPLIGIVLTVVMYFIAKKNQLLSNKKFIFYFLIVCLVMALPALLGFLHFWFMPYAYIGLFIFYFLLGLRNVFFIHRMILELKEKPYYAEFLALFVIMFVGYALFSLVFNLCNELQYGFWAATCIFPFIFSSVFLQTYKIFMDIPLEIYNVWSYKGENRQVDTNQIDPNRTIVVELELVINTLNDNAINIKAKALEDLPFGYWFKVFVNDYNIKKSEAPIVYANISNSYGWIFYSYSKFLKRKKYIDAELSFAANKINDGATIIAKRAEFSQ</sequence>
<keyword evidence="1" id="KW-0812">Transmembrane</keyword>
<accession>A0A2V3PQU9</accession>
<dbReference type="AlphaFoldDB" id="A0A2V3PQU9"/>
<feature type="transmembrane region" description="Helical" evidence="1">
    <location>
        <begin position="6"/>
        <end position="29"/>
    </location>
</feature>
<keyword evidence="3" id="KW-1185">Reference proteome</keyword>
<feature type="transmembrane region" description="Helical" evidence="1">
    <location>
        <begin position="100"/>
        <end position="124"/>
    </location>
</feature>
<dbReference type="Pfam" id="PF17555">
    <property type="entry name" value="TssN"/>
    <property type="match status" value="1"/>
</dbReference>
<feature type="transmembrane region" description="Helical" evidence="1">
    <location>
        <begin position="41"/>
        <end position="62"/>
    </location>
</feature>
<feature type="transmembrane region" description="Helical" evidence="1">
    <location>
        <begin position="130"/>
        <end position="148"/>
    </location>
</feature>
<reference evidence="2 3" key="1">
    <citation type="submission" date="2018-03" db="EMBL/GenBank/DDBJ databases">
        <title>Genomic Encyclopedia of Archaeal and Bacterial Type Strains, Phase II (KMG-II): from individual species to whole genera.</title>
        <authorList>
            <person name="Goeker M."/>
        </authorList>
    </citation>
    <scope>NUCLEOTIDE SEQUENCE [LARGE SCALE GENOMIC DNA]</scope>
    <source>
        <strain evidence="2 3">DSM 100214</strain>
    </source>
</reference>